<sequence length="372" mass="38532">MRKEWLICIGLTSLVLAGCSVDQQQQYTAPAQPAWTGPVVEIPGIPPKYEPLIASANQNYTVNGVSYRVVTDTSNFSQIGLASSYGQESAGNTTASGEKFDPNAYTAASPYLPIPSYARVTNLADGRQLVVRINDRGPFVAGRIIDLSSASAGRLNISNNTQVRVDAITVAPDGTLSGPGTNGTRVAIQSYDLPARPNLDSTDMAPTPAIQSSNSTALPATAPSVTGTSHVMPIANSSLQSSNSMGAPLHSNGFLGAPQPLASGVLEPATPAATPPAPAAAAIAAPAAKTPASSASKSHGFVVQVAALNDAQRARQLEQKLSQRFGVNAHTEVVNGNTYRVQLGGYADRKEAAALQQRLSGEKINSFITTAP</sequence>
<evidence type="ECO:0000256" key="6">
    <source>
        <dbReference type="SAM" id="MobiDB-lite"/>
    </source>
</evidence>
<dbReference type="SUPFAM" id="SSF50685">
    <property type="entry name" value="Barwin-like endoglucanases"/>
    <property type="match status" value="1"/>
</dbReference>
<accession>A0ABW1VRI4</accession>
<name>A0ABW1VRI4_9GAMM</name>
<comment type="function">
    <text evidence="4">Lytic transglycosylase with a strong preference for naked glycan strands that lack stem peptides.</text>
</comment>
<dbReference type="PROSITE" id="PS51724">
    <property type="entry name" value="SPOR"/>
    <property type="match status" value="1"/>
</dbReference>
<evidence type="ECO:0000256" key="5">
    <source>
        <dbReference type="RuleBase" id="RU003495"/>
    </source>
</evidence>
<feature type="region of interest" description="Disordered" evidence="6">
    <location>
        <begin position="200"/>
        <end position="224"/>
    </location>
</feature>
<dbReference type="PROSITE" id="PS51257">
    <property type="entry name" value="PROKAR_LIPOPROTEIN"/>
    <property type="match status" value="1"/>
</dbReference>
<comment type="caution">
    <text evidence="8">The sequence shown here is derived from an EMBL/GenBank/DDBJ whole genome shotgun (WGS) entry which is preliminary data.</text>
</comment>
<dbReference type="EC" id="4.2.2.-" evidence="4"/>
<keyword evidence="4" id="KW-1003">Cell membrane</keyword>
<organism evidence="8 9">
    <name type="scientific">Tatumella punctata</name>
    <dbReference type="NCBI Taxonomy" id="399969"/>
    <lineage>
        <taxon>Bacteria</taxon>
        <taxon>Pseudomonadati</taxon>
        <taxon>Pseudomonadota</taxon>
        <taxon>Gammaproteobacteria</taxon>
        <taxon>Enterobacterales</taxon>
        <taxon>Erwiniaceae</taxon>
        <taxon>Tatumella</taxon>
    </lineage>
</organism>
<dbReference type="InterPro" id="IPR012997">
    <property type="entry name" value="RplA"/>
</dbReference>
<dbReference type="NCBIfam" id="NF007953">
    <property type="entry name" value="PRK10672.1"/>
    <property type="match status" value="1"/>
</dbReference>
<keyword evidence="4" id="KW-0564">Palmitate</keyword>
<dbReference type="PANTHER" id="PTHR34183:SF1">
    <property type="entry name" value="ENDOLYTIC PEPTIDOGLYCAN TRANSGLYCOSYLASE RLPA"/>
    <property type="match status" value="1"/>
</dbReference>
<keyword evidence="3 4" id="KW-0961">Cell wall biogenesis/degradation</keyword>
<evidence type="ECO:0000259" key="7">
    <source>
        <dbReference type="PROSITE" id="PS51724"/>
    </source>
</evidence>
<dbReference type="Gene3D" id="3.30.70.1070">
    <property type="entry name" value="Sporulation related repeat"/>
    <property type="match status" value="1"/>
</dbReference>
<dbReference type="CDD" id="cd22268">
    <property type="entry name" value="DPBB_RlpA-like"/>
    <property type="match status" value="1"/>
</dbReference>
<dbReference type="InterPro" id="IPR009009">
    <property type="entry name" value="RlpA-like_DPBB"/>
</dbReference>
<keyword evidence="1" id="KW-0732">Signal</keyword>
<evidence type="ECO:0000256" key="3">
    <source>
        <dbReference type="ARBA" id="ARBA00023316"/>
    </source>
</evidence>
<dbReference type="InterPro" id="IPR007730">
    <property type="entry name" value="SPOR-like_dom"/>
</dbReference>
<evidence type="ECO:0000313" key="8">
    <source>
        <dbReference type="EMBL" id="MFC6362352.1"/>
    </source>
</evidence>
<dbReference type="InterPro" id="IPR036908">
    <property type="entry name" value="RlpA-like_sf"/>
</dbReference>
<keyword evidence="4" id="KW-0472">Membrane</keyword>
<comment type="similarity">
    <text evidence="4 5">Belongs to the RlpA family.</text>
</comment>
<feature type="compositionally biased region" description="Polar residues" evidence="6">
    <location>
        <begin position="209"/>
        <end position="224"/>
    </location>
</feature>
<proteinExistence type="inferred from homology"/>
<evidence type="ECO:0000256" key="2">
    <source>
        <dbReference type="ARBA" id="ARBA00023239"/>
    </source>
</evidence>
<dbReference type="Gene3D" id="2.40.40.10">
    <property type="entry name" value="RlpA-like domain"/>
    <property type="match status" value="1"/>
</dbReference>
<dbReference type="NCBIfam" id="TIGR00413">
    <property type="entry name" value="rlpA"/>
    <property type="match status" value="1"/>
</dbReference>
<gene>
    <name evidence="4 8" type="primary">rlpA</name>
    <name evidence="8" type="ORF">ACFP73_09640</name>
</gene>
<dbReference type="Pfam" id="PF03330">
    <property type="entry name" value="DPBB_1"/>
    <property type="match status" value="1"/>
</dbReference>
<dbReference type="RefSeq" id="WP_212708419.1">
    <property type="nucleotide sequence ID" value="NZ_BAAAFW010000060.1"/>
</dbReference>
<dbReference type="HAMAP" id="MF_02071">
    <property type="entry name" value="RlpA"/>
    <property type="match status" value="1"/>
</dbReference>
<dbReference type="PANTHER" id="PTHR34183">
    <property type="entry name" value="ENDOLYTIC PEPTIDOGLYCAN TRANSGLYCOSYLASE RLPA"/>
    <property type="match status" value="1"/>
</dbReference>
<evidence type="ECO:0000256" key="1">
    <source>
        <dbReference type="ARBA" id="ARBA00022729"/>
    </source>
</evidence>
<protein>
    <recommendedName>
        <fullName evidence="4">Endolytic peptidoglycan transglycosylase RlpA</fullName>
        <ecNumber evidence="4">4.2.2.-</ecNumber>
    </recommendedName>
</protein>
<keyword evidence="2 4" id="KW-0456">Lyase</keyword>
<comment type="subcellular location">
    <subcellularLocation>
        <location evidence="4">Cell membrane</location>
        <topology evidence="4">Lipid-anchor</topology>
    </subcellularLocation>
</comment>
<keyword evidence="4" id="KW-0449">Lipoprotein</keyword>
<feature type="domain" description="SPOR" evidence="7">
    <location>
        <begin position="295"/>
        <end position="372"/>
    </location>
</feature>
<keyword evidence="9" id="KW-1185">Reference proteome</keyword>
<dbReference type="Pfam" id="PF05036">
    <property type="entry name" value="SPOR"/>
    <property type="match status" value="1"/>
</dbReference>
<dbReference type="SUPFAM" id="SSF110997">
    <property type="entry name" value="Sporulation related repeat"/>
    <property type="match status" value="1"/>
</dbReference>
<dbReference type="Proteomes" id="UP001596215">
    <property type="component" value="Unassembled WGS sequence"/>
</dbReference>
<dbReference type="InterPro" id="IPR036680">
    <property type="entry name" value="SPOR-like_sf"/>
</dbReference>
<dbReference type="EMBL" id="JBHSUC010000010">
    <property type="protein sequence ID" value="MFC6362352.1"/>
    <property type="molecule type" value="Genomic_DNA"/>
</dbReference>
<evidence type="ECO:0000256" key="4">
    <source>
        <dbReference type="HAMAP-Rule" id="MF_02071"/>
    </source>
</evidence>
<evidence type="ECO:0000313" key="9">
    <source>
        <dbReference type="Proteomes" id="UP001596215"/>
    </source>
</evidence>
<reference evidence="9" key="1">
    <citation type="journal article" date="2019" name="Int. J. Syst. Evol. Microbiol.">
        <title>The Global Catalogue of Microorganisms (GCM) 10K type strain sequencing project: providing services to taxonomists for standard genome sequencing and annotation.</title>
        <authorList>
            <consortium name="The Broad Institute Genomics Platform"/>
            <consortium name="The Broad Institute Genome Sequencing Center for Infectious Disease"/>
            <person name="Wu L."/>
            <person name="Ma J."/>
        </authorList>
    </citation>
    <scope>NUCLEOTIDE SEQUENCE [LARGE SCALE GENOMIC DNA]</scope>
    <source>
        <strain evidence="9">CGMCC 4.1530</strain>
    </source>
</reference>
<dbReference type="InterPro" id="IPR034718">
    <property type="entry name" value="RlpA"/>
</dbReference>